<evidence type="ECO:0000313" key="4">
    <source>
        <dbReference type="Proteomes" id="UP001159405"/>
    </source>
</evidence>
<dbReference type="Pfam" id="PF13837">
    <property type="entry name" value="Myb_DNA-bind_4"/>
    <property type="match status" value="1"/>
</dbReference>
<keyword evidence="4" id="KW-1185">Reference proteome</keyword>
<comment type="caution">
    <text evidence="3">The sequence shown here is derived from an EMBL/GenBank/DDBJ whole genome shotgun (WGS) entry which is preliminary data.</text>
</comment>
<name>A0ABN8NMM9_9CNID</name>
<dbReference type="PANTHER" id="PTHR47595:SF1">
    <property type="entry name" value="MYB_SANT-LIKE DNA-BINDING DOMAIN-CONTAINING PROTEIN"/>
    <property type="match status" value="1"/>
</dbReference>
<protein>
    <recommendedName>
        <fullName evidence="2">Myb/SANT-like DNA-binding domain-containing protein</fullName>
    </recommendedName>
</protein>
<feature type="domain" description="Myb/SANT-like DNA-binding" evidence="2">
    <location>
        <begin position="34"/>
        <end position="126"/>
    </location>
</feature>
<gene>
    <name evidence="3" type="ORF">PLOB_00023591</name>
</gene>
<dbReference type="EMBL" id="CALNXK010000028">
    <property type="protein sequence ID" value="CAH3115350.1"/>
    <property type="molecule type" value="Genomic_DNA"/>
</dbReference>
<proteinExistence type="predicted"/>
<reference evidence="3 4" key="1">
    <citation type="submission" date="2022-05" db="EMBL/GenBank/DDBJ databases">
        <authorList>
            <consortium name="Genoscope - CEA"/>
            <person name="William W."/>
        </authorList>
    </citation>
    <scope>NUCLEOTIDE SEQUENCE [LARGE SCALE GENOMIC DNA]</scope>
</reference>
<dbReference type="PANTHER" id="PTHR47595">
    <property type="entry name" value="HEAT SHOCK 70 KDA PROTEIN 14"/>
    <property type="match status" value="1"/>
</dbReference>
<evidence type="ECO:0000256" key="1">
    <source>
        <dbReference type="SAM" id="MobiDB-lite"/>
    </source>
</evidence>
<dbReference type="Gene3D" id="1.10.10.60">
    <property type="entry name" value="Homeodomain-like"/>
    <property type="match status" value="1"/>
</dbReference>
<feature type="region of interest" description="Disordered" evidence="1">
    <location>
        <begin position="130"/>
        <end position="228"/>
    </location>
</feature>
<feature type="compositionally biased region" description="Basic and acidic residues" evidence="1">
    <location>
        <begin position="167"/>
        <end position="176"/>
    </location>
</feature>
<evidence type="ECO:0000313" key="3">
    <source>
        <dbReference type="EMBL" id="CAH3115350.1"/>
    </source>
</evidence>
<feature type="non-terminal residue" evidence="3">
    <location>
        <position position="1"/>
    </location>
</feature>
<dbReference type="InterPro" id="IPR044822">
    <property type="entry name" value="Myb_DNA-bind_4"/>
</dbReference>
<dbReference type="Proteomes" id="UP001159405">
    <property type="component" value="Unassembled WGS sequence"/>
</dbReference>
<sequence length="228" mass="25620">AVLYGGFAHVHYSSIFYTMASMVSKTQKTKTIVWTDEEVGLLLDVFAEETIQIGLEKAKCPKDKNAVYLEVQKKLEQHGMMKTVAAITDKLKKLRAKYKDVKDSAKKSGNSRPKKPWKFMEKMDTIFKDNPTIDPPHLWDSSSSDHNREVDNGSSLENGTETSENSSELHSEKESDVVSDTDSSSSERKRSKCITGTTPKSSKKTKVEKSIETVCLSLRESSEAEMKR</sequence>
<accession>A0ABN8NMM9</accession>
<organism evidence="3 4">
    <name type="scientific">Porites lobata</name>
    <dbReference type="NCBI Taxonomy" id="104759"/>
    <lineage>
        <taxon>Eukaryota</taxon>
        <taxon>Metazoa</taxon>
        <taxon>Cnidaria</taxon>
        <taxon>Anthozoa</taxon>
        <taxon>Hexacorallia</taxon>
        <taxon>Scleractinia</taxon>
        <taxon>Fungiina</taxon>
        <taxon>Poritidae</taxon>
        <taxon>Porites</taxon>
    </lineage>
</organism>
<feature type="compositionally biased region" description="Low complexity" evidence="1">
    <location>
        <begin position="153"/>
        <end position="166"/>
    </location>
</feature>
<evidence type="ECO:0000259" key="2">
    <source>
        <dbReference type="Pfam" id="PF13837"/>
    </source>
</evidence>